<dbReference type="PANTHER" id="PTHR11963">
    <property type="entry name" value="LEUCINE AMINOPEPTIDASE-RELATED"/>
    <property type="match status" value="1"/>
</dbReference>
<keyword evidence="3" id="KW-0645">Protease</keyword>
<protein>
    <submittedName>
        <fullName evidence="6">Leucyl aminopeptidase LAP</fullName>
    </submittedName>
</protein>
<dbReference type="InterPro" id="IPR011356">
    <property type="entry name" value="Leucine_aapep/pepB"/>
</dbReference>
<sequence>MGSSKTVRLPRTSPVRALGIVGLGTAEKSAPRQALTIAKDIVSIATEQKSTSMQLVFPVGISGDIVQSILESLFISLSPHVAFFSDEAKRLSREIVTSISLTLPAALQLSFQELVDSARVYARGVYFAQELVNAPANYCNTVSLANAAVAIAKEFGLTYRILDKAEIEKEGMGAFMGVAKGSMFPPKFIHLTYEGRGEISETTAFVGKGIVFDSGGYNMKSMASLMDYMKIDMGGAAAVLGAAYCIGLLKPVGRRIHFIVAAAENMVSSSSYRPGDIIKASDGTTIQVLNTDAEGRLTLADALLYAKKLGAETIIDLATLTGACIVALGAKIGGLYCNNRTLLSQILDSAATTGELLHELPLVPEYDENLDSKIADVNNIDKSGYGGSITAALFLQRFIKKSTKWAHIDMAGPAFLLESNLGTGFGVRTLVEYSTTTPSRS</sequence>
<dbReference type="CDD" id="cd00433">
    <property type="entry name" value="Peptidase_M17"/>
    <property type="match status" value="1"/>
</dbReference>
<comment type="similarity">
    <text evidence="1">Belongs to the peptidase M17 family.</text>
</comment>
<organism evidence="6 7">
    <name type="scientific">Cardiosporidium cionae</name>
    <dbReference type="NCBI Taxonomy" id="476202"/>
    <lineage>
        <taxon>Eukaryota</taxon>
        <taxon>Sar</taxon>
        <taxon>Alveolata</taxon>
        <taxon>Apicomplexa</taxon>
        <taxon>Aconoidasida</taxon>
        <taxon>Nephromycida</taxon>
        <taxon>Cardiosporidium</taxon>
    </lineage>
</organism>
<dbReference type="PROSITE" id="PS00631">
    <property type="entry name" value="CYTOSOL_AP"/>
    <property type="match status" value="1"/>
</dbReference>
<evidence type="ECO:0000256" key="3">
    <source>
        <dbReference type="ARBA" id="ARBA00022670"/>
    </source>
</evidence>
<gene>
    <name evidence="6" type="primary">LAP</name>
    <name evidence="6" type="ORF">IE077_004284</name>
</gene>
<dbReference type="EMBL" id="JADAQX010000940">
    <property type="protein sequence ID" value="KAF8819128.1"/>
    <property type="molecule type" value="Genomic_DNA"/>
</dbReference>
<accession>A0ABQ7J580</accession>
<dbReference type="Proteomes" id="UP000823046">
    <property type="component" value="Unassembled WGS sequence"/>
</dbReference>
<keyword evidence="2 6" id="KW-0031">Aminopeptidase</keyword>
<keyword evidence="4" id="KW-0378">Hydrolase</keyword>
<name>A0ABQ7J580_9APIC</name>
<evidence type="ECO:0000313" key="7">
    <source>
        <dbReference type="Proteomes" id="UP000823046"/>
    </source>
</evidence>
<dbReference type="Gene3D" id="3.40.220.10">
    <property type="entry name" value="Leucine Aminopeptidase, subunit E, domain 1"/>
    <property type="match status" value="1"/>
</dbReference>
<dbReference type="PRINTS" id="PR00481">
    <property type="entry name" value="LAMNOPPTDASE"/>
</dbReference>
<comment type="caution">
    <text evidence="6">The sequence shown here is derived from an EMBL/GenBank/DDBJ whole genome shotgun (WGS) entry which is preliminary data.</text>
</comment>
<reference evidence="6 7" key="1">
    <citation type="journal article" date="2020" name="bioRxiv">
        <title>Metabolic contributions of an alphaproteobacterial endosymbiont in the apicomplexan Cardiosporidium cionae.</title>
        <authorList>
            <person name="Hunter E.S."/>
            <person name="Paight C.J."/>
            <person name="Lane C.E."/>
        </authorList>
    </citation>
    <scope>NUCLEOTIDE SEQUENCE [LARGE SCALE GENOMIC DNA]</scope>
    <source>
        <strain evidence="6">ESH_2018</strain>
    </source>
</reference>
<dbReference type="Pfam" id="PF00883">
    <property type="entry name" value="Peptidase_M17"/>
    <property type="match status" value="1"/>
</dbReference>
<feature type="domain" description="Cytosol aminopeptidase" evidence="5">
    <location>
        <begin position="290"/>
        <end position="297"/>
    </location>
</feature>
<proteinExistence type="inferred from homology"/>
<dbReference type="InterPro" id="IPR043472">
    <property type="entry name" value="Macro_dom-like"/>
</dbReference>
<evidence type="ECO:0000256" key="1">
    <source>
        <dbReference type="ARBA" id="ARBA00009528"/>
    </source>
</evidence>
<evidence type="ECO:0000313" key="6">
    <source>
        <dbReference type="EMBL" id="KAF8819128.1"/>
    </source>
</evidence>
<dbReference type="Gene3D" id="3.40.630.10">
    <property type="entry name" value="Zn peptidases"/>
    <property type="match status" value="1"/>
</dbReference>
<dbReference type="PANTHER" id="PTHR11963:SF23">
    <property type="entry name" value="CYTOSOL AMINOPEPTIDASE"/>
    <property type="match status" value="1"/>
</dbReference>
<keyword evidence="7" id="KW-1185">Reference proteome</keyword>
<evidence type="ECO:0000259" key="5">
    <source>
        <dbReference type="PROSITE" id="PS00631"/>
    </source>
</evidence>
<evidence type="ECO:0000256" key="2">
    <source>
        <dbReference type="ARBA" id="ARBA00022438"/>
    </source>
</evidence>
<dbReference type="SUPFAM" id="SSF53187">
    <property type="entry name" value="Zn-dependent exopeptidases"/>
    <property type="match status" value="1"/>
</dbReference>
<evidence type="ECO:0000256" key="4">
    <source>
        <dbReference type="ARBA" id="ARBA00022801"/>
    </source>
</evidence>
<dbReference type="GO" id="GO:0004177">
    <property type="term" value="F:aminopeptidase activity"/>
    <property type="evidence" value="ECO:0007669"/>
    <property type="project" value="UniProtKB-KW"/>
</dbReference>
<dbReference type="InterPro" id="IPR000819">
    <property type="entry name" value="Peptidase_M17_C"/>
</dbReference>